<dbReference type="Proteomes" id="UP000476820">
    <property type="component" value="Unassembled WGS sequence"/>
</dbReference>
<evidence type="ECO:0000256" key="2">
    <source>
        <dbReference type="ARBA" id="ARBA00021572"/>
    </source>
</evidence>
<dbReference type="GO" id="GO:0046677">
    <property type="term" value="P:response to antibiotic"/>
    <property type="evidence" value="ECO:0007669"/>
    <property type="project" value="UniProtKB-KW"/>
</dbReference>
<evidence type="ECO:0000256" key="3">
    <source>
        <dbReference type="ARBA" id="ARBA00023251"/>
    </source>
</evidence>
<evidence type="ECO:0000259" key="4">
    <source>
        <dbReference type="PROSITE" id="PS51819"/>
    </source>
</evidence>
<dbReference type="PROSITE" id="PS51819">
    <property type="entry name" value="VOC"/>
    <property type="match status" value="1"/>
</dbReference>
<proteinExistence type="inferred from homology"/>
<dbReference type="CDD" id="cd08349">
    <property type="entry name" value="BLMA_like"/>
    <property type="match status" value="1"/>
</dbReference>
<evidence type="ECO:0000313" key="6">
    <source>
        <dbReference type="EMBL" id="NFN33770.1"/>
    </source>
</evidence>
<name>A0A0C2S2N7_CLOBO</name>
<dbReference type="InterPro" id="IPR000335">
    <property type="entry name" value="Bleomycin-R"/>
</dbReference>
<evidence type="ECO:0000256" key="1">
    <source>
        <dbReference type="ARBA" id="ARBA00011051"/>
    </source>
</evidence>
<evidence type="ECO:0000313" key="7">
    <source>
        <dbReference type="Proteomes" id="UP000473681"/>
    </source>
</evidence>
<dbReference type="RefSeq" id="WP_017825059.1">
    <property type="nucleotide sequence ID" value="NZ_JACBBU010000010.1"/>
</dbReference>
<dbReference type="SUPFAM" id="SSF54593">
    <property type="entry name" value="Glyoxalase/Bleomycin resistance protein/Dihydroxybiphenyl dioxygenase"/>
    <property type="match status" value="1"/>
</dbReference>
<keyword evidence="3" id="KW-0046">Antibiotic resistance</keyword>
<dbReference type="InterPro" id="IPR004360">
    <property type="entry name" value="Glyas_Fos-R_dOase_dom"/>
</dbReference>
<dbReference type="InterPro" id="IPR037523">
    <property type="entry name" value="VOC_core"/>
</dbReference>
<dbReference type="EMBL" id="SWVK01000001">
    <property type="protein sequence ID" value="NFN33770.1"/>
    <property type="molecule type" value="Genomic_DNA"/>
</dbReference>
<dbReference type="OrthoDB" id="9795618at2"/>
<evidence type="ECO:0000313" key="5">
    <source>
        <dbReference type="EMBL" id="NFF89149.1"/>
    </source>
</evidence>
<dbReference type="EMBL" id="SWOV01000052">
    <property type="protein sequence ID" value="NFF89149.1"/>
    <property type="molecule type" value="Genomic_DNA"/>
</dbReference>
<comment type="caution">
    <text evidence="6">The sequence shown here is derived from an EMBL/GenBank/DDBJ whole genome shotgun (WGS) entry which is preliminary data.</text>
</comment>
<dbReference type="AlphaFoldDB" id="A0A0C2S2N7"/>
<feature type="domain" description="VOC" evidence="4">
    <location>
        <begin position="2"/>
        <end position="130"/>
    </location>
</feature>
<accession>A0A0C2S2N7</accession>
<sequence length="133" mass="15480">MKFNGLVPELSVEDIEKSKEFYIDILGFKLEYERIEDKFAFISFEEAQIMIEEINEYWNTATLEYPFGRGINFQINVSSVDGIISSLNKNNVEVFRDVKINTYEGNGEAYVEKEILVQDPDGYLLRFSQIINV</sequence>
<organism evidence="6 7">
    <name type="scientific">Clostridium botulinum</name>
    <dbReference type="NCBI Taxonomy" id="1491"/>
    <lineage>
        <taxon>Bacteria</taxon>
        <taxon>Bacillati</taxon>
        <taxon>Bacillota</taxon>
        <taxon>Clostridia</taxon>
        <taxon>Eubacteriales</taxon>
        <taxon>Clostridiaceae</taxon>
        <taxon>Clostridium</taxon>
    </lineage>
</organism>
<dbReference type="Proteomes" id="UP000473681">
    <property type="component" value="Unassembled WGS sequence"/>
</dbReference>
<gene>
    <name evidence="5" type="ORF">FC774_14940</name>
    <name evidence="6" type="ORF">FDB51_01225</name>
</gene>
<dbReference type="Gene3D" id="3.10.180.10">
    <property type="entry name" value="2,3-Dihydroxybiphenyl 1,2-Dioxygenase, domain 1"/>
    <property type="match status" value="1"/>
</dbReference>
<dbReference type="Pfam" id="PF00903">
    <property type="entry name" value="Glyoxalase"/>
    <property type="match status" value="1"/>
</dbReference>
<reference evidence="7 8" key="1">
    <citation type="submission" date="2019-04" db="EMBL/GenBank/DDBJ databases">
        <title>Genome sequencing of Clostridium botulinum Groups I-IV and Clostridium butyricum.</title>
        <authorList>
            <person name="Brunt J."/>
            <person name="Van Vliet A.H.M."/>
            <person name="Stringer S.C."/>
            <person name="Carter A.T."/>
            <person name="Peck M.W."/>
        </authorList>
    </citation>
    <scope>NUCLEOTIDE SEQUENCE [LARGE SCALE GENOMIC DNA]</scope>
    <source>
        <strain evidence="5 8">1605</strain>
        <strain evidence="6 7">CB-K-33E</strain>
    </source>
</reference>
<protein>
    <recommendedName>
        <fullName evidence="2">Bleomycin resistance protein</fullName>
    </recommendedName>
</protein>
<evidence type="ECO:0000313" key="8">
    <source>
        <dbReference type="Proteomes" id="UP000476820"/>
    </source>
</evidence>
<comment type="similarity">
    <text evidence="1">Belongs to the bleomycin resistance protein family.</text>
</comment>
<dbReference type="InterPro" id="IPR029068">
    <property type="entry name" value="Glyas_Bleomycin-R_OHBP_Dase"/>
</dbReference>